<comment type="caution">
    <text evidence="2">The sequence shown here is derived from an EMBL/GenBank/DDBJ whole genome shotgun (WGS) entry which is preliminary data.</text>
</comment>
<gene>
    <name evidence="2" type="ORF">RF11_01347</name>
</gene>
<sequence>MFSDRLCTSIRGVSTIKSSYSLPLKFNKINFVDGYGHCFIKARLEVVKPAPGHFCRDFMSTANATVSTPCRDVLQGGTLLQSVRVGQDSHMLNTHPYPQSTRATIPNRHSFARK</sequence>
<organism evidence="2 3">
    <name type="scientific">Thelohanellus kitauei</name>
    <name type="common">Myxosporean</name>
    <dbReference type="NCBI Taxonomy" id="669202"/>
    <lineage>
        <taxon>Eukaryota</taxon>
        <taxon>Metazoa</taxon>
        <taxon>Cnidaria</taxon>
        <taxon>Myxozoa</taxon>
        <taxon>Myxosporea</taxon>
        <taxon>Bivalvulida</taxon>
        <taxon>Platysporina</taxon>
        <taxon>Myxobolidae</taxon>
        <taxon>Thelohanellus</taxon>
    </lineage>
</organism>
<dbReference type="EMBL" id="JWZT01001610">
    <property type="protein sequence ID" value="KII71804.1"/>
    <property type="molecule type" value="Genomic_DNA"/>
</dbReference>
<keyword evidence="3" id="KW-1185">Reference proteome</keyword>
<dbReference type="Proteomes" id="UP000031668">
    <property type="component" value="Unassembled WGS sequence"/>
</dbReference>
<proteinExistence type="predicted"/>
<evidence type="ECO:0000313" key="3">
    <source>
        <dbReference type="Proteomes" id="UP000031668"/>
    </source>
</evidence>
<evidence type="ECO:0000256" key="1">
    <source>
        <dbReference type="SAM" id="MobiDB-lite"/>
    </source>
</evidence>
<name>A0A0C2J1R0_THEKT</name>
<dbReference type="AlphaFoldDB" id="A0A0C2J1R0"/>
<protein>
    <submittedName>
        <fullName evidence="2">Uncharacterized protein</fullName>
    </submittedName>
</protein>
<feature type="region of interest" description="Disordered" evidence="1">
    <location>
        <begin position="91"/>
        <end position="114"/>
    </location>
</feature>
<evidence type="ECO:0000313" key="2">
    <source>
        <dbReference type="EMBL" id="KII71804.1"/>
    </source>
</evidence>
<feature type="compositionally biased region" description="Polar residues" evidence="1">
    <location>
        <begin position="91"/>
        <end position="104"/>
    </location>
</feature>
<reference evidence="2 3" key="1">
    <citation type="journal article" date="2014" name="Genome Biol. Evol.">
        <title>The genome of the myxosporean Thelohanellus kitauei shows adaptations to nutrient acquisition within its fish host.</title>
        <authorList>
            <person name="Yang Y."/>
            <person name="Xiong J."/>
            <person name="Zhou Z."/>
            <person name="Huo F."/>
            <person name="Miao W."/>
            <person name="Ran C."/>
            <person name="Liu Y."/>
            <person name="Zhang J."/>
            <person name="Feng J."/>
            <person name="Wang M."/>
            <person name="Wang M."/>
            <person name="Wang L."/>
            <person name="Yao B."/>
        </authorList>
    </citation>
    <scope>NUCLEOTIDE SEQUENCE [LARGE SCALE GENOMIC DNA]</scope>
    <source>
        <strain evidence="2">Wuqing</strain>
    </source>
</reference>
<accession>A0A0C2J1R0</accession>